<proteinExistence type="predicted"/>
<dbReference type="RefSeq" id="WP_013707844.1">
    <property type="nucleotide sequence ID" value="NC_015388.1"/>
</dbReference>
<dbReference type="EMBL" id="CP002629">
    <property type="protein sequence ID" value="AEB10735.1"/>
    <property type="molecule type" value="Genomic_DNA"/>
</dbReference>
<name>F2NEA5_DESAR</name>
<dbReference type="Proteomes" id="UP000000483">
    <property type="component" value="Chromosome"/>
</dbReference>
<evidence type="ECO:0000313" key="2">
    <source>
        <dbReference type="EMBL" id="AEB10735.1"/>
    </source>
</evidence>
<reference evidence="2 3" key="1">
    <citation type="journal article" date="2011" name="Stand. Genomic Sci.">
        <title>Complete genome sequence of the acetate-degrading sulfate reducer Desulfobacca acetoxidans type strain (ASRB2).</title>
        <authorList>
            <person name="Goker M."/>
            <person name="Teshima H."/>
            <person name="Lapidus A."/>
            <person name="Nolan M."/>
            <person name="Lucas S."/>
            <person name="Hammon N."/>
            <person name="Deshpande S."/>
            <person name="Cheng J.F."/>
            <person name="Tapia R."/>
            <person name="Han C."/>
            <person name="Goodwin L."/>
            <person name="Pitluck S."/>
            <person name="Huntemann M."/>
            <person name="Liolios K."/>
            <person name="Ivanova N."/>
            <person name="Pagani I."/>
            <person name="Mavromatis K."/>
            <person name="Ovchinikova G."/>
            <person name="Pati A."/>
            <person name="Chen A."/>
            <person name="Palaniappan K."/>
            <person name="Land M."/>
            <person name="Hauser L."/>
            <person name="Brambilla E.M."/>
            <person name="Rohde M."/>
            <person name="Spring S."/>
            <person name="Detter J.C."/>
            <person name="Woyke T."/>
            <person name="Bristow J."/>
            <person name="Eisen J.A."/>
            <person name="Markowitz V."/>
            <person name="Hugenholtz P."/>
            <person name="Kyrpides N.C."/>
            <person name="Klenk H.P."/>
        </authorList>
    </citation>
    <scope>NUCLEOTIDE SEQUENCE [LARGE SCALE GENOMIC DNA]</scope>
    <source>
        <strain evidence="3">ATCC 700848 / DSM 11109 / ASRB2</strain>
    </source>
</reference>
<keyword evidence="3" id="KW-1185">Reference proteome</keyword>
<feature type="region of interest" description="Disordered" evidence="1">
    <location>
        <begin position="111"/>
        <end position="145"/>
    </location>
</feature>
<evidence type="ECO:0000313" key="3">
    <source>
        <dbReference type="Proteomes" id="UP000000483"/>
    </source>
</evidence>
<gene>
    <name evidence="2" type="ordered locus">Desac_2936</name>
</gene>
<dbReference type="HOGENOM" id="CLU_1783730_0_0_7"/>
<dbReference type="AlphaFoldDB" id="F2NEA5"/>
<protein>
    <submittedName>
        <fullName evidence="2">Uncharacterized protein</fullName>
    </submittedName>
</protein>
<reference evidence="3" key="2">
    <citation type="submission" date="2011-03" db="EMBL/GenBank/DDBJ databases">
        <title>The complete genome of Desulfobacca acetoxidans DSM 11109.</title>
        <authorList>
            <consortium name="US DOE Joint Genome Institute (JGI-PGF)"/>
            <person name="Lucas S."/>
            <person name="Copeland A."/>
            <person name="Lapidus A."/>
            <person name="Bruce D."/>
            <person name="Goodwin L."/>
            <person name="Pitluck S."/>
            <person name="Peters L."/>
            <person name="Kyrpides N."/>
            <person name="Mavromatis K."/>
            <person name="Ivanova N."/>
            <person name="Ovchinnikova G."/>
            <person name="Teshima H."/>
            <person name="Detter J.C."/>
            <person name="Han C."/>
            <person name="Land M."/>
            <person name="Hauser L."/>
            <person name="Markowitz V."/>
            <person name="Cheng J.-F."/>
            <person name="Hugenholtz P."/>
            <person name="Woyke T."/>
            <person name="Wu D."/>
            <person name="Spring S."/>
            <person name="Schueler E."/>
            <person name="Brambilla E."/>
            <person name="Klenk H.-P."/>
            <person name="Eisen J.A."/>
        </authorList>
    </citation>
    <scope>NUCLEOTIDE SEQUENCE [LARGE SCALE GENOMIC DNA]</scope>
    <source>
        <strain evidence="3">ATCC 700848 / DSM 11109 / ASRB2</strain>
    </source>
</reference>
<evidence type="ECO:0000256" key="1">
    <source>
        <dbReference type="SAM" id="MobiDB-lite"/>
    </source>
</evidence>
<organism evidence="2 3">
    <name type="scientific">Desulfobacca acetoxidans (strain ATCC 700848 / DSM 11109 / ASRB2)</name>
    <dbReference type="NCBI Taxonomy" id="880072"/>
    <lineage>
        <taxon>Bacteria</taxon>
        <taxon>Pseudomonadati</taxon>
        <taxon>Thermodesulfobacteriota</taxon>
        <taxon>Desulfobaccia</taxon>
        <taxon>Desulfobaccales</taxon>
        <taxon>Desulfobaccaceae</taxon>
        <taxon>Desulfobacca</taxon>
    </lineage>
</organism>
<feature type="compositionally biased region" description="Basic and acidic residues" evidence="1">
    <location>
        <begin position="128"/>
        <end position="145"/>
    </location>
</feature>
<sequence>MSVKIYRPGGRVDYSNLPIKVRIEFLDGTHMVGTINIHSKYIGQEGEADDFEGFASMNSPKYKFRRTSDYLRDCNQNESMLTVYNASYGGWDNKTCFVFLHSVKFISEEKMPEKKVEETDQYPENESSQERRSFSLREKLKDFND</sequence>
<dbReference type="KEGG" id="dao:Desac_2936"/>
<accession>F2NEA5</accession>